<organism evidence="1">
    <name type="scientific">Tanacetum cinerariifolium</name>
    <name type="common">Dalmatian daisy</name>
    <name type="synonym">Chrysanthemum cinerariifolium</name>
    <dbReference type="NCBI Taxonomy" id="118510"/>
    <lineage>
        <taxon>Eukaryota</taxon>
        <taxon>Viridiplantae</taxon>
        <taxon>Streptophyta</taxon>
        <taxon>Embryophyta</taxon>
        <taxon>Tracheophyta</taxon>
        <taxon>Spermatophyta</taxon>
        <taxon>Magnoliopsida</taxon>
        <taxon>eudicotyledons</taxon>
        <taxon>Gunneridae</taxon>
        <taxon>Pentapetalae</taxon>
        <taxon>asterids</taxon>
        <taxon>campanulids</taxon>
        <taxon>Asterales</taxon>
        <taxon>Asteraceae</taxon>
        <taxon>Asteroideae</taxon>
        <taxon>Anthemideae</taxon>
        <taxon>Anthemidinae</taxon>
        <taxon>Tanacetum</taxon>
    </lineage>
</organism>
<evidence type="ECO:0000313" key="1">
    <source>
        <dbReference type="EMBL" id="GEU62019.1"/>
    </source>
</evidence>
<proteinExistence type="predicted"/>
<protein>
    <submittedName>
        <fullName evidence="1">Uncharacterized protein</fullName>
    </submittedName>
</protein>
<gene>
    <name evidence="1" type="ORF">Tci_033997</name>
</gene>
<dbReference type="EMBL" id="BKCJ010004602">
    <property type="protein sequence ID" value="GEU62019.1"/>
    <property type="molecule type" value="Genomic_DNA"/>
</dbReference>
<accession>A0A6L2LLP7</accession>
<comment type="caution">
    <text evidence="1">The sequence shown here is derived from an EMBL/GenBank/DDBJ whole genome shotgun (WGS) entry which is preliminary data.</text>
</comment>
<dbReference type="AlphaFoldDB" id="A0A6L2LLP7"/>
<name>A0A6L2LLP7_TANCI</name>
<sequence>MLVEEELCPIYDTDNEEEKLMPVYDIYIEDVIKEEEGLVGKGGIDGEEDNIEDFVVVANDIFYSMIQTTLSIDSTPVVDKLGFKMIKEKADHEGKNIAGTLIDIPIFVGNYSIISGFSITDDMDITNSVVLGVPFCKKLVSCQKIMERFAYGVKCERMDEE</sequence>
<reference evidence="1" key="1">
    <citation type="journal article" date="2019" name="Sci. Rep.">
        <title>Draft genome of Tanacetum cinerariifolium, the natural source of mosquito coil.</title>
        <authorList>
            <person name="Yamashiro T."/>
            <person name="Shiraishi A."/>
            <person name="Satake H."/>
            <person name="Nakayama K."/>
        </authorList>
    </citation>
    <scope>NUCLEOTIDE SEQUENCE</scope>
</reference>